<protein>
    <submittedName>
        <fullName evidence="3">Uncharacterized protein</fullName>
    </submittedName>
</protein>
<dbReference type="PATRIC" id="fig|1303518.3.peg.2087"/>
<dbReference type="HOGENOM" id="CLU_2697937_0_0_0"/>
<evidence type="ECO:0000256" key="1">
    <source>
        <dbReference type="SAM" id="MobiDB-lite"/>
    </source>
</evidence>
<dbReference type="AlphaFoldDB" id="S0EZI3"/>
<evidence type="ECO:0000256" key="2">
    <source>
        <dbReference type="SAM" id="Phobius"/>
    </source>
</evidence>
<keyword evidence="4" id="KW-1185">Reference proteome</keyword>
<feature type="transmembrane region" description="Helical" evidence="2">
    <location>
        <begin position="12"/>
        <end position="34"/>
    </location>
</feature>
<organism evidence="3 4">
    <name type="scientific">Chthonomonas calidirosea (strain DSM 23976 / ICMP 18418 / T49)</name>
    <dbReference type="NCBI Taxonomy" id="1303518"/>
    <lineage>
        <taxon>Bacteria</taxon>
        <taxon>Bacillati</taxon>
        <taxon>Armatimonadota</taxon>
        <taxon>Chthonomonadia</taxon>
        <taxon>Chthonomonadales</taxon>
        <taxon>Chthonomonadaceae</taxon>
        <taxon>Chthonomonas</taxon>
    </lineage>
</organism>
<dbReference type="STRING" id="454171.CP488_02068"/>
<dbReference type="Proteomes" id="UP000014227">
    <property type="component" value="Chromosome I"/>
</dbReference>
<keyword evidence="2" id="KW-0812">Transmembrane</keyword>
<sequence length="73" mass="7534">MSGSPLKSELPSWVGVAVIVVGILVLIGIGYYVFTANGAPSKFPPGAVVKPTYGQPGGYMPPRPSNPYNGGTR</sequence>
<dbReference type="EMBL" id="HF951689">
    <property type="protein sequence ID" value="CCW35828.1"/>
    <property type="molecule type" value="Genomic_DNA"/>
</dbReference>
<accession>S0EZI3</accession>
<proteinExistence type="predicted"/>
<dbReference type="InParanoid" id="S0EZI3"/>
<evidence type="ECO:0000313" key="4">
    <source>
        <dbReference type="Proteomes" id="UP000014227"/>
    </source>
</evidence>
<gene>
    <name evidence="3" type="ORF">CCALI_02021</name>
</gene>
<evidence type="ECO:0000313" key="3">
    <source>
        <dbReference type="EMBL" id="CCW35828.1"/>
    </source>
</evidence>
<dbReference type="RefSeq" id="WP_016483352.1">
    <property type="nucleotide sequence ID" value="NC_021487.1"/>
</dbReference>
<feature type="region of interest" description="Disordered" evidence="1">
    <location>
        <begin position="53"/>
        <end position="73"/>
    </location>
</feature>
<keyword evidence="2" id="KW-1133">Transmembrane helix</keyword>
<dbReference type="KEGG" id="ccz:CCALI_02021"/>
<reference evidence="4" key="1">
    <citation type="submission" date="2013-03" db="EMBL/GenBank/DDBJ databases">
        <title>Genome sequence of Chthonomonas calidirosea, the first sequenced genome from the Armatimonadetes phylum (formally candidate division OP10).</title>
        <authorList>
            <person name="Lee K.C.Y."/>
            <person name="Morgan X.C."/>
            <person name="Dunfield P.F."/>
            <person name="Tamas I."/>
            <person name="Houghton K.M."/>
            <person name="Vyssotski M."/>
            <person name="Ryan J.L.J."/>
            <person name="Lagutin K."/>
            <person name="McDonald I.R."/>
            <person name="Stott M.B."/>
        </authorList>
    </citation>
    <scope>NUCLEOTIDE SEQUENCE [LARGE SCALE GENOMIC DNA]</scope>
    <source>
        <strain evidence="4">DSM 23976 / ICMP 18418 / T49</strain>
    </source>
</reference>
<name>S0EZI3_CHTCT</name>
<keyword evidence="2" id="KW-0472">Membrane</keyword>